<keyword evidence="1" id="KW-0812">Transmembrane</keyword>
<accession>A0A1F6BEQ1</accession>
<evidence type="ECO:0000313" key="2">
    <source>
        <dbReference type="EMBL" id="OGG35421.1"/>
    </source>
</evidence>
<evidence type="ECO:0000256" key="1">
    <source>
        <dbReference type="SAM" id="Phobius"/>
    </source>
</evidence>
<feature type="transmembrane region" description="Helical" evidence="1">
    <location>
        <begin position="39"/>
        <end position="60"/>
    </location>
</feature>
<feature type="transmembrane region" description="Helical" evidence="1">
    <location>
        <begin position="128"/>
        <end position="147"/>
    </location>
</feature>
<name>A0A1F6BEQ1_9BACT</name>
<sequence length="148" mass="16719">MDNIFAIIKRKPTLFLFMSLGYLLLVGFLKWQIHPPISAIWFFVGGAVGVYFLDAAEVFFALSPSPFRSFVFLIGFVVVSLFIATSSGARIAQGLVLSLYLTLILWQIGERQVTGALVQWYPPILAEWGLPLFTFIFLIETYLFIAWA</sequence>
<protein>
    <submittedName>
        <fullName evidence="2">Uncharacterized protein</fullName>
    </submittedName>
</protein>
<feature type="transmembrane region" description="Helical" evidence="1">
    <location>
        <begin position="67"/>
        <end position="85"/>
    </location>
</feature>
<comment type="caution">
    <text evidence="2">The sequence shown here is derived from an EMBL/GenBank/DDBJ whole genome shotgun (WGS) entry which is preliminary data.</text>
</comment>
<dbReference type="STRING" id="1798401.A2363_04425"/>
<keyword evidence="1" id="KW-1133">Transmembrane helix</keyword>
<dbReference type="EMBL" id="MFKE01000015">
    <property type="protein sequence ID" value="OGG35421.1"/>
    <property type="molecule type" value="Genomic_DNA"/>
</dbReference>
<feature type="transmembrane region" description="Helical" evidence="1">
    <location>
        <begin position="12"/>
        <end position="33"/>
    </location>
</feature>
<proteinExistence type="predicted"/>
<dbReference type="AlphaFoldDB" id="A0A1F6BEQ1"/>
<gene>
    <name evidence="2" type="ORF">A2363_04425</name>
</gene>
<organism evidence="2 3">
    <name type="scientific">Candidatus Gottesmanbacteria bacterium RIFOXYB1_FULL_47_11</name>
    <dbReference type="NCBI Taxonomy" id="1798401"/>
    <lineage>
        <taxon>Bacteria</taxon>
        <taxon>Candidatus Gottesmaniibacteriota</taxon>
    </lineage>
</organism>
<keyword evidence="1" id="KW-0472">Membrane</keyword>
<reference evidence="2 3" key="1">
    <citation type="journal article" date="2016" name="Nat. Commun.">
        <title>Thousands of microbial genomes shed light on interconnected biogeochemical processes in an aquifer system.</title>
        <authorList>
            <person name="Anantharaman K."/>
            <person name="Brown C.T."/>
            <person name="Hug L.A."/>
            <person name="Sharon I."/>
            <person name="Castelle C.J."/>
            <person name="Probst A.J."/>
            <person name="Thomas B.C."/>
            <person name="Singh A."/>
            <person name="Wilkins M.J."/>
            <person name="Karaoz U."/>
            <person name="Brodie E.L."/>
            <person name="Williams K.H."/>
            <person name="Hubbard S.S."/>
            <person name="Banfield J.F."/>
        </authorList>
    </citation>
    <scope>NUCLEOTIDE SEQUENCE [LARGE SCALE GENOMIC DNA]</scope>
</reference>
<dbReference type="Proteomes" id="UP000176186">
    <property type="component" value="Unassembled WGS sequence"/>
</dbReference>
<evidence type="ECO:0000313" key="3">
    <source>
        <dbReference type="Proteomes" id="UP000176186"/>
    </source>
</evidence>